<organism evidence="3 4">
    <name type="scientific">Coralloluteibacterium thermophilum</name>
    <dbReference type="NCBI Taxonomy" id="2707049"/>
    <lineage>
        <taxon>Bacteria</taxon>
        <taxon>Pseudomonadati</taxon>
        <taxon>Pseudomonadota</taxon>
        <taxon>Gammaproteobacteria</taxon>
        <taxon>Lysobacterales</taxon>
        <taxon>Lysobacteraceae</taxon>
        <taxon>Coralloluteibacterium</taxon>
    </lineage>
</organism>
<reference evidence="4" key="1">
    <citation type="journal article" date="2019" name="Int. J. Syst. Evol. Microbiol.">
        <title>The Global Catalogue of Microorganisms (GCM) 10K type strain sequencing project: providing services to taxonomists for standard genome sequencing and annotation.</title>
        <authorList>
            <consortium name="The Broad Institute Genomics Platform"/>
            <consortium name="The Broad Institute Genome Sequencing Center for Infectious Disease"/>
            <person name="Wu L."/>
            <person name="Ma J."/>
        </authorList>
    </citation>
    <scope>NUCLEOTIDE SEQUENCE [LARGE SCALE GENOMIC DNA]</scope>
    <source>
        <strain evidence="4">CGMCC 1.13574</strain>
    </source>
</reference>
<keyword evidence="2" id="KW-0732">Signal</keyword>
<evidence type="ECO:0000256" key="1">
    <source>
        <dbReference type="SAM" id="MobiDB-lite"/>
    </source>
</evidence>
<dbReference type="Proteomes" id="UP001595892">
    <property type="component" value="Unassembled WGS sequence"/>
</dbReference>
<feature type="signal peptide" evidence="2">
    <location>
        <begin position="1"/>
        <end position="23"/>
    </location>
</feature>
<comment type="caution">
    <text evidence="3">The sequence shown here is derived from an EMBL/GenBank/DDBJ whole genome shotgun (WGS) entry which is preliminary data.</text>
</comment>
<protein>
    <submittedName>
        <fullName evidence="3">DUF2066 domain-containing protein</fullName>
    </submittedName>
</protein>
<dbReference type="RefSeq" id="WP_377003843.1">
    <property type="nucleotide sequence ID" value="NZ_JBHSGG010000017.1"/>
</dbReference>
<keyword evidence="4" id="KW-1185">Reference proteome</keyword>
<accession>A0ABV9NHQ3</accession>
<feature type="region of interest" description="Disordered" evidence="1">
    <location>
        <begin position="80"/>
        <end position="102"/>
    </location>
</feature>
<evidence type="ECO:0000256" key="2">
    <source>
        <dbReference type="SAM" id="SignalP"/>
    </source>
</evidence>
<dbReference type="InterPro" id="IPR018642">
    <property type="entry name" value="DUF2066"/>
</dbReference>
<sequence length="342" mass="35798">MTRPILRVLLLMGLCIGLAPAVAQDAAADLYTGEVPVTGRGDGERAAATARALAQVVVKLTGDSEAPRHPLVARQLRSAQALERSHSYRQDTDTTPGGAPSYRQTLVVRFDRSGVDALVGAAGLPTWPAPRPPVTLLLAIDDGRGARVVNAQQVNVVRPLSTRGAERGLAFQLPRDGAVDVDPVWELQPRAAAGREPALLGKLYRGAGGWTAQWALVVDGEVLERWTSEEADARQAMAAGADGAADAMARRFAVEAVAGTPETVVVTVEGVHGSDDYLRLMGYLQSLAVVRSIVPEAEAGGGRLRLTLDLASGLVGFENLVASGDVLTSMPGGAGPVFLLRP</sequence>
<evidence type="ECO:0000313" key="4">
    <source>
        <dbReference type="Proteomes" id="UP001595892"/>
    </source>
</evidence>
<feature type="chain" id="PRO_5047500416" evidence="2">
    <location>
        <begin position="24"/>
        <end position="342"/>
    </location>
</feature>
<proteinExistence type="predicted"/>
<evidence type="ECO:0000313" key="3">
    <source>
        <dbReference type="EMBL" id="MFC4727831.1"/>
    </source>
</evidence>
<dbReference type="Pfam" id="PF09839">
    <property type="entry name" value="DUF2066"/>
    <property type="match status" value="1"/>
</dbReference>
<dbReference type="EMBL" id="JBHSGG010000017">
    <property type="protein sequence ID" value="MFC4727831.1"/>
    <property type="molecule type" value="Genomic_DNA"/>
</dbReference>
<feature type="compositionally biased region" description="Basic and acidic residues" evidence="1">
    <location>
        <begin position="83"/>
        <end position="92"/>
    </location>
</feature>
<gene>
    <name evidence="3" type="ORF">ACFO3Q_06560</name>
</gene>
<name>A0ABV9NHQ3_9GAMM</name>